<evidence type="ECO:0000313" key="2">
    <source>
        <dbReference type="EMBL" id="PPQ96457.1"/>
    </source>
</evidence>
<dbReference type="Proteomes" id="UP000284706">
    <property type="component" value="Unassembled WGS sequence"/>
</dbReference>
<dbReference type="SUPFAM" id="SSF81383">
    <property type="entry name" value="F-box domain"/>
    <property type="match status" value="1"/>
</dbReference>
<protein>
    <recommendedName>
        <fullName evidence="1">F-box domain-containing protein</fullName>
    </recommendedName>
</protein>
<evidence type="ECO:0000259" key="1">
    <source>
        <dbReference type="PROSITE" id="PS50181"/>
    </source>
</evidence>
<proteinExistence type="predicted"/>
<dbReference type="OrthoDB" id="2688364at2759"/>
<dbReference type="EMBL" id="NHYE01001369">
    <property type="protein sequence ID" value="PPQ96457.1"/>
    <property type="molecule type" value="Genomic_DNA"/>
</dbReference>
<gene>
    <name evidence="2" type="ORF">CVT26_010511</name>
</gene>
<feature type="domain" description="F-box" evidence="1">
    <location>
        <begin position="1"/>
        <end position="45"/>
    </location>
</feature>
<evidence type="ECO:0000313" key="3">
    <source>
        <dbReference type="Proteomes" id="UP000284706"/>
    </source>
</evidence>
<organism evidence="2 3">
    <name type="scientific">Gymnopilus dilepis</name>
    <dbReference type="NCBI Taxonomy" id="231916"/>
    <lineage>
        <taxon>Eukaryota</taxon>
        <taxon>Fungi</taxon>
        <taxon>Dikarya</taxon>
        <taxon>Basidiomycota</taxon>
        <taxon>Agaricomycotina</taxon>
        <taxon>Agaricomycetes</taxon>
        <taxon>Agaricomycetidae</taxon>
        <taxon>Agaricales</taxon>
        <taxon>Agaricineae</taxon>
        <taxon>Hymenogastraceae</taxon>
        <taxon>Gymnopilus</taxon>
    </lineage>
</organism>
<dbReference type="InterPro" id="IPR001810">
    <property type="entry name" value="F-box_dom"/>
</dbReference>
<dbReference type="PROSITE" id="PS50181">
    <property type="entry name" value="FBOX"/>
    <property type="match status" value="1"/>
</dbReference>
<comment type="caution">
    <text evidence="2">The sequence shown here is derived from an EMBL/GenBank/DDBJ whole genome shotgun (WGS) entry which is preliminary data.</text>
</comment>
<accession>A0A409Y0D3</accession>
<name>A0A409Y0D3_9AGAR</name>
<dbReference type="InterPro" id="IPR036047">
    <property type="entry name" value="F-box-like_dom_sf"/>
</dbReference>
<dbReference type="InParanoid" id="A0A409Y0D3"/>
<keyword evidence="3" id="KW-1185">Reference proteome</keyword>
<reference evidence="2 3" key="1">
    <citation type="journal article" date="2018" name="Evol. Lett.">
        <title>Horizontal gene cluster transfer increased hallucinogenic mushroom diversity.</title>
        <authorList>
            <person name="Reynolds H.T."/>
            <person name="Vijayakumar V."/>
            <person name="Gluck-Thaler E."/>
            <person name="Korotkin H.B."/>
            <person name="Matheny P.B."/>
            <person name="Slot J.C."/>
        </authorList>
    </citation>
    <scope>NUCLEOTIDE SEQUENCE [LARGE SCALE GENOMIC DNA]</scope>
    <source>
        <strain evidence="2 3">SRW20</strain>
    </source>
</reference>
<dbReference type="AlphaFoldDB" id="A0A409Y0D3"/>
<sequence>MLTALSLELITYVLEHVRPIDIVSVRRTCRALCDVTKVRQIWMNALRSAMKRRSILESTLPLDAMPLNLLEHLALGPHRLLSILQKSDGSSLRPMYIRVLAPRLTYEEKERYGIVDNDGLYDSYLESSGRYLASLSAYESFTLFTIWDLGLCGRDAIKPIARYLEPVKWKLYLDGLWPGPQGSDTFYLVSTQESSLLTPLLVLVHKVSMSESPEITFLAKLEIPVPAPFLFARISYAPDIFRLVIHYDDDEEHKHIWIWDFLHDTVAVLVATDCGYGGKEMCLHFNDCIMVAHGGSIKVYNIPPLLPRSSDWSPTECKATIVIAAPVKSPSSFFIGHEMSRTILPYFLEVTPAQITLFEVTDSNKFQGPTLPNKLPITAGCVEVKDPAFWSRDQRFSALDRCEDHLLLPSFNNAGQEYSDLTIFSADIGKNFARDAGVRLKKTVLSSTLSQRDVARRQFCAILGRVCLHTRQRLPNSPSLRSVYVLDYLGAPE</sequence>